<keyword evidence="1" id="KW-1133">Transmembrane helix</keyword>
<proteinExistence type="predicted"/>
<accession>A0A3R6ZUT7</accession>
<name>A0A3R6ZUT7_9LACO</name>
<evidence type="ECO:0000256" key="1">
    <source>
        <dbReference type="SAM" id="Phobius"/>
    </source>
</evidence>
<keyword evidence="1" id="KW-0472">Membrane</keyword>
<evidence type="ECO:0000313" key="3">
    <source>
        <dbReference type="Proteomes" id="UP000284822"/>
    </source>
</evidence>
<sequence length="74" mass="8366">MLSIAKSKLQSTDLFLSDVTLFKSKDKYDMVVSTADDFKVLFSFAFILKCTLLFINITSNFVVPVGTTKNNRFT</sequence>
<keyword evidence="1" id="KW-0812">Transmembrane</keyword>
<dbReference type="EMBL" id="QOCS01000014">
    <property type="protein sequence ID" value="RHW46003.1"/>
    <property type="molecule type" value="Genomic_DNA"/>
</dbReference>
<comment type="caution">
    <text evidence="2">The sequence shown here is derived from an EMBL/GenBank/DDBJ whole genome shotgun (WGS) entry which is preliminary data.</text>
</comment>
<dbReference type="AlphaFoldDB" id="A0A3R6ZUT7"/>
<reference evidence="2 3" key="1">
    <citation type="submission" date="2018-07" db="EMBL/GenBank/DDBJ databases">
        <title>Genome sequences of six Lactobacillus spp. isolated from bumble bee guts.</title>
        <authorList>
            <person name="Motta E.V.S."/>
            <person name="Moran N.A."/>
        </authorList>
    </citation>
    <scope>NUCLEOTIDE SEQUENCE [LARGE SCALE GENOMIC DNA]</scope>
    <source>
        <strain evidence="2 3">LV-8.1</strain>
    </source>
</reference>
<gene>
    <name evidence="2" type="ORF">DS832_06515</name>
</gene>
<feature type="transmembrane region" description="Helical" evidence="1">
    <location>
        <begin position="40"/>
        <end position="63"/>
    </location>
</feature>
<protein>
    <submittedName>
        <fullName evidence="2">Uncharacterized protein</fullName>
    </submittedName>
</protein>
<evidence type="ECO:0000313" key="2">
    <source>
        <dbReference type="EMBL" id="RHW46003.1"/>
    </source>
</evidence>
<organism evidence="2 3">
    <name type="scientific">Bombilactobacillus bombi</name>
    <dbReference type="NCBI Taxonomy" id="1303590"/>
    <lineage>
        <taxon>Bacteria</taxon>
        <taxon>Bacillati</taxon>
        <taxon>Bacillota</taxon>
        <taxon>Bacilli</taxon>
        <taxon>Lactobacillales</taxon>
        <taxon>Lactobacillaceae</taxon>
        <taxon>Bombilactobacillus</taxon>
    </lineage>
</organism>
<dbReference type="Proteomes" id="UP000284822">
    <property type="component" value="Unassembled WGS sequence"/>
</dbReference>